<gene>
    <name evidence="7" type="ORF">BDZ90DRAFT_208723</name>
</gene>
<evidence type="ECO:0000313" key="8">
    <source>
        <dbReference type="Proteomes" id="UP000245884"/>
    </source>
</evidence>
<dbReference type="EMBL" id="KZ819680">
    <property type="protein sequence ID" value="PWN24648.1"/>
    <property type="molecule type" value="Genomic_DNA"/>
</dbReference>
<comment type="similarity">
    <text evidence="2 6">Belongs to the peroxisomal membrane protein PXMP2/4 family.</text>
</comment>
<proteinExistence type="inferred from homology"/>
<keyword evidence="5 6" id="KW-0472">Membrane</keyword>
<evidence type="ECO:0000313" key="7">
    <source>
        <dbReference type="EMBL" id="PWN24648.1"/>
    </source>
</evidence>
<dbReference type="OrthoDB" id="430207at2759"/>
<sequence length="182" mass="19718">MSFINRLLQASSATLPRQCGTAAFLFGTGDFIAQAAVEKRKPFTSQYDLVRTLRLGFYGGVIFAPVTSVWFKTLERFAPGVPGSVINVASKVVADQTLAAPTMLGVFFTATTLLGGGSFKDVQKKIDDNYWSTLKASWALWIPVQTINMGFVPVQQRLLFVNVVSLAWNTFLAVVAGKGGSK</sequence>
<protein>
    <recommendedName>
        <fullName evidence="9">Protein SYM1</fullName>
    </recommendedName>
</protein>
<evidence type="ECO:0000256" key="4">
    <source>
        <dbReference type="ARBA" id="ARBA00022989"/>
    </source>
</evidence>
<dbReference type="STRING" id="1569628.A0A316UIE7"/>
<keyword evidence="3 6" id="KW-0812">Transmembrane</keyword>
<dbReference type="PANTHER" id="PTHR11266">
    <property type="entry name" value="PEROXISOMAL MEMBRANE PROTEIN 2, PXMP2 MPV17"/>
    <property type="match status" value="1"/>
</dbReference>
<dbReference type="InterPro" id="IPR007248">
    <property type="entry name" value="Mpv17_PMP22"/>
</dbReference>
<name>A0A316UIE7_9BASI</name>
<evidence type="ECO:0000256" key="2">
    <source>
        <dbReference type="ARBA" id="ARBA00006824"/>
    </source>
</evidence>
<evidence type="ECO:0000256" key="5">
    <source>
        <dbReference type="ARBA" id="ARBA00023136"/>
    </source>
</evidence>
<keyword evidence="4 6" id="KW-1133">Transmembrane helix</keyword>
<feature type="non-terminal residue" evidence="7">
    <location>
        <position position="182"/>
    </location>
</feature>
<evidence type="ECO:0008006" key="9">
    <source>
        <dbReference type="Google" id="ProtNLM"/>
    </source>
</evidence>
<organism evidence="7 8">
    <name type="scientific">Jaminaea rosea</name>
    <dbReference type="NCBI Taxonomy" id="1569628"/>
    <lineage>
        <taxon>Eukaryota</taxon>
        <taxon>Fungi</taxon>
        <taxon>Dikarya</taxon>
        <taxon>Basidiomycota</taxon>
        <taxon>Ustilaginomycotina</taxon>
        <taxon>Exobasidiomycetes</taxon>
        <taxon>Microstromatales</taxon>
        <taxon>Microstromatales incertae sedis</taxon>
        <taxon>Jaminaea</taxon>
    </lineage>
</organism>
<dbReference type="RefSeq" id="XP_025359260.1">
    <property type="nucleotide sequence ID" value="XM_025504022.1"/>
</dbReference>
<dbReference type="GeneID" id="37025845"/>
<comment type="subcellular location">
    <subcellularLocation>
        <location evidence="1">Membrane</location>
        <topology evidence="1">Multi-pass membrane protein</topology>
    </subcellularLocation>
</comment>
<dbReference type="Proteomes" id="UP000245884">
    <property type="component" value="Unassembled WGS sequence"/>
</dbReference>
<accession>A0A316UIE7</accession>
<evidence type="ECO:0000256" key="6">
    <source>
        <dbReference type="RuleBase" id="RU363053"/>
    </source>
</evidence>
<keyword evidence="8" id="KW-1185">Reference proteome</keyword>
<dbReference type="Pfam" id="PF04117">
    <property type="entry name" value="Mpv17_PMP22"/>
    <property type="match status" value="1"/>
</dbReference>
<feature type="transmembrane region" description="Helical" evidence="6">
    <location>
        <begin position="158"/>
        <end position="177"/>
    </location>
</feature>
<feature type="transmembrane region" description="Helical" evidence="6">
    <location>
        <begin position="98"/>
        <end position="119"/>
    </location>
</feature>
<evidence type="ECO:0000256" key="3">
    <source>
        <dbReference type="ARBA" id="ARBA00022692"/>
    </source>
</evidence>
<evidence type="ECO:0000256" key="1">
    <source>
        <dbReference type="ARBA" id="ARBA00004141"/>
    </source>
</evidence>
<dbReference type="PANTHER" id="PTHR11266:SF17">
    <property type="entry name" value="PROTEIN MPV17"/>
    <property type="match status" value="1"/>
</dbReference>
<feature type="transmembrane region" description="Helical" evidence="6">
    <location>
        <begin position="49"/>
        <end position="71"/>
    </location>
</feature>
<reference evidence="7 8" key="1">
    <citation type="journal article" date="2018" name="Mol. Biol. Evol.">
        <title>Broad Genomic Sampling Reveals a Smut Pathogenic Ancestry of the Fungal Clade Ustilaginomycotina.</title>
        <authorList>
            <person name="Kijpornyongpan T."/>
            <person name="Mondo S.J."/>
            <person name="Barry K."/>
            <person name="Sandor L."/>
            <person name="Lee J."/>
            <person name="Lipzen A."/>
            <person name="Pangilinan J."/>
            <person name="LaButti K."/>
            <person name="Hainaut M."/>
            <person name="Henrissat B."/>
            <person name="Grigoriev I.V."/>
            <person name="Spatafora J.W."/>
            <person name="Aime M.C."/>
        </authorList>
    </citation>
    <scope>NUCLEOTIDE SEQUENCE [LARGE SCALE GENOMIC DNA]</scope>
    <source>
        <strain evidence="7 8">MCA 5214</strain>
    </source>
</reference>
<dbReference type="GO" id="GO:0016020">
    <property type="term" value="C:membrane"/>
    <property type="evidence" value="ECO:0007669"/>
    <property type="project" value="UniProtKB-SubCell"/>
</dbReference>
<dbReference type="GO" id="GO:0005739">
    <property type="term" value="C:mitochondrion"/>
    <property type="evidence" value="ECO:0007669"/>
    <property type="project" value="TreeGrafter"/>
</dbReference>
<dbReference type="AlphaFoldDB" id="A0A316UIE7"/>